<keyword evidence="2" id="KW-1185">Reference proteome</keyword>
<accession>A0A934LYD6</accession>
<name>A0A934LYD6_9RHOB</name>
<evidence type="ECO:0000313" key="1">
    <source>
        <dbReference type="EMBL" id="MBI6629652.1"/>
    </source>
</evidence>
<comment type="caution">
    <text evidence="1">The sequence shown here is derived from an EMBL/GenBank/DDBJ whole genome shotgun (WGS) entry which is preliminary data.</text>
</comment>
<dbReference type="EMBL" id="JAEIJD010000004">
    <property type="protein sequence ID" value="MBI6629652.1"/>
    <property type="molecule type" value="Genomic_DNA"/>
</dbReference>
<dbReference type="AlphaFoldDB" id="A0A934LYD6"/>
<dbReference type="InterPro" id="IPR038396">
    <property type="entry name" value="SpoIIAA-like_sf"/>
</dbReference>
<dbReference type="Gene3D" id="3.40.50.10600">
    <property type="entry name" value="SpoIIaa-like domains"/>
    <property type="match status" value="1"/>
</dbReference>
<reference evidence="1" key="1">
    <citation type="submission" date="2020-12" db="EMBL/GenBank/DDBJ databases">
        <title>Pontibaca salina gen. nov., sp. nov., isolated from marine sediment.</title>
        <authorList>
            <person name="Bo J."/>
            <person name="Wang S."/>
            <person name="Song X."/>
            <person name="Du Z."/>
        </authorList>
    </citation>
    <scope>NUCLEOTIDE SEQUENCE</scope>
    <source>
        <strain evidence="1">S1109L</strain>
    </source>
</reference>
<dbReference type="Pfam" id="PF11964">
    <property type="entry name" value="SpoIIAA-like"/>
    <property type="match status" value="1"/>
</dbReference>
<protein>
    <submittedName>
        <fullName evidence="1">STAS/SEC14 domain-containing protein</fullName>
    </submittedName>
</protein>
<organism evidence="1 2">
    <name type="scientific">Pontibaca salina</name>
    <dbReference type="NCBI Taxonomy" id="2795731"/>
    <lineage>
        <taxon>Bacteria</taxon>
        <taxon>Pseudomonadati</taxon>
        <taxon>Pseudomonadota</taxon>
        <taxon>Alphaproteobacteria</taxon>
        <taxon>Rhodobacterales</taxon>
        <taxon>Roseobacteraceae</taxon>
        <taxon>Pontibaca</taxon>
    </lineage>
</organism>
<dbReference type="InterPro" id="IPR021866">
    <property type="entry name" value="SpoIIAA-like"/>
</dbReference>
<sequence>MPLTYREDDTHKLVELEVHGKITKADYDEVIPKVQAFIDQHGTIRLLEVVEDFSGFEISVLWPGIKFDIQNLKHISHVAVVSDTGWIGALAKAAGSFMSTKLRTFDLSELAEARAWIRKPE</sequence>
<evidence type="ECO:0000313" key="2">
    <source>
        <dbReference type="Proteomes" id="UP000613255"/>
    </source>
</evidence>
<dbReference type="Proteomes" id="UP000613255">
    <property type="component" value="Unassembled WGS sequence"/>
</dbReference>
<dbReference type="RefSeq" id="WP_198685677.1">
    <property type="nucleotide sequence ID" value="NZ_JAEIJD010000004.1"/>
</dbReference>
<dbReference type="SUPFAM" id="SSF52091">
    <property type="entry name" value="SpoIIaa-like"/>
    <property type="match status" value="1"/>
</dbReference>
<proteinExistence type="predicted"/>
<gene>
    <name evidence="1" type="ORF">JAO82_07110</name>
</gene>
<dbReference type="InterPro" id="IPR036513">
    <property type="entry name" value="STAS_dom_sf"/>
</dbReference>